<dbReference type="KEGG" id="pco:PHACADRAFT_248380"/>
<dbReference type="AlphaFoldDB" id="K5VF51"/>
<dbReference type="RefSeq" id="XP_007391055.1">
    <property type="nucleotide sequence ID" value="XM_007390993.1"/>
</dbReference>
<gene>
    <name evidence="1" type="ORF">PHACADRAFT_248380</name>
</gene>
<dbReference type="HOGENOM" id="CLU_1907405_0_0_1"/>
<proteinExistence type="predicted"/>
<dbReference type="OrthoDB" id="10533971at2759"/>
<dbReference type="EMBL" id="JH930468">
    <property type="protein sequence ID" value="EKM61651.1"/>
    <property type="molecule type" value="Genomic_DNA"/>
</dbReference>
<evidence type="ECO:0000313" key="1">
    <source>
        <dbReference type="EMBL" id="EKM61651.1"/>
    </source>
</evidence>
<dbReference type="Proteomes" id="UP000008370">
    <property type="component" value="Unassembled WGS sequence"/>
</dbReference>
<protein>
    <submittedName>
        <fullName evidence="1">Uncharacterized protein</fullName>
    </submittedName>
</protein>
<sequence length="133" mass="15027">MRLRRCFGTRSVPSLSVHDVGLKSVLALALYACYQNVNNGATLPDGTHEQLHDVLLAKVTANSILFGDPLDECFPSQHANTCWKDFRYPLGPQSVHPMTHPLAVLEDWKDVCLKKDTCSWCTRPVESRYKERV</sequence>
<name>K5VF51_PHACS</name>
<keyword evidence="2" id="KW-1185">Reference proteome</keyword>
<evidence type="ECO:0000313" key="2">
    <source>
        <dbReference type="Proteomes" id="UP000008370"/>
    </source>
</evidence>
<accession>K5VF51</accession>
<dbReference type="InParanoid" id="K5VF51"/>
<reference evidence="1 2" key="1">
    <citation type="journal article" date="2012" name="BMC Genomics">
        <title>Comparative genomics of the white-rot fungi, Phanerochaete carnosa and P. chrysosporium, to elucidate the genetic basis of the distinct wood types they colonize.</title>
        <authorList>
            <person name="Suzuki H."/>
            <person name="MacDonald J."/>
            <person name="Syed K."/>
            <person name="Salamov A."/>
            <person name="Hori C."/>
            <person name="Aerts A."/>
            <person name="Henrissat B."/>
            <person name="Wiebenga A."/>
            <person name="vanKuyk P.A."/>
            <person name="Barry K."/>
            <person name="Lindquist E."/>
            <person name="LaButti K."/>
            <person name="Lapidus A."/>
            <person name="Lucas S."/>
            <person name="Coutinho P."/>
            <person name="Gong Y."/>
            <person name="Samejima M."/>
            <person name="Mahadevan R."/>
            <person name="Abou-Zaid M."/>
            <person name="de Vries R.P."/>
            <person name="Igarashi K."/>
            <person name="Yadav J.S."/>
            <person name="Grigoriev I.V."/>
            <person name="Master E.R."/>
        </authorList>
    </citation>
    <scope>NUCLEOTIDE SEQUENCE [LARGE SCALE GENOMIC DNA]</scope>
    <source>
        <strain evidence="1 2">HHB-10118-sp</strain>
    </source>
</reference>
<dbReference type="GeneID" id="18914342"/>
<organism evidence="1 2">
    <name type="scientific">Phanerochaete carnosa (strain HHB-10118-sp)</name>
    <name type="common">White-rot fungus</name>
    <name type="synonym">Peniophora carnosa</name>
    <dbReference type="NCBI Taxonomy" id="650164"/>
    <lineage>
        <taxon>Eukaryota</taxon>
        <taxon>Fungi</taxon>
        <taxon>Dikarya</taxon>
        <taxon>Basidiomycota</taxon>
        <taxon>Agaricomycotina</taxon>
        <taxon>Agaricomycetes</taxon>
        <taxon>Polyporales</taxon>
        <taxon>Phanerochaetaceae</taxon>
        <taxon>Phanerochaete</taxon>
    </lineage>
</organism>